<keyword evidence="3" id="KW-1003">Cell membrane</keyword>
<feature type="transmembrane region" description="Helical" evidence="10">
    <location>
        <begin position="102"/>
        <end position="126"/>
    </location>
</feature>
<evidence type="ECO:0000256" key="4">
    <source>
        <dbReference type="ARBA" id="ARBA00022692"/>
    </source>
</evidence>
<keyword evidence="7 10" id="KW-1133">Transmembrane helix</keyword>
<dbReference type="Pfam" id="PF00528">
    <property type="entry name" value="BPD_transp_1"/>
    <property type="match status" value="1"/>
</dbReference>
<comment type="subcellular location">
    <subcellularLocation>
        <location evidence="1 10">Cell membrane</location>
        <topology evidence="1 10">Multi-pass membrane protein</topology>
    </subcellularLocation>
</comment>
<dbReference type="PANTHER" id="PTHR43386">
    <property type="entry name" value="OLIGOPEPTIDE TRANSPORT SYSTEM PERMEASE PROTEIN APPC"/>
    <property type="match status" value="1"/>
</dbReference>
<dbReference type="InterPro" id="IPR035906">
    <property type="entry name" value="MetI-like_sf"/>
</dbReference>
<evidence type="ECO:0000256" key="9">
    <source>
        <dbReference type="ARBA" id="ARBA00024202"/>
    </source>
</evidence>
<dbReference type="InterPro" id="IPR050366">
    <property type="entry name" value="BP-dependent_transpt_permease"/>
</dbReference>
<keyword evidence="13" id="KW-1185">Reference proteome</keyword>
<dbReference type="SUPFAM" id="SSF161098">
    <property type="entry name" value="MetI-like"/>
    <property type="match status" value="1"/>
</dbReference>
<evidence type="ECO:0000256" key="3">
    <source>
        <dbReference type="ARBA" id="ARBA00022475"/>
    </source>
</evidence>
<evidence type="ECO:0000259" key="11">
    <source>
        <dbReference type="PROSITE" id="PS50928"/>
    </source>
</evidence>
<feature type="transmembrane region" description="Helical" evidence="10">
    <location>
        <begin position="265"/>
        <end position="288"/>
    </location>
</feature>
<feature type="transmembrane region" description="Helical" evidence="10">
    <location>
        <begin position="38"/>
        <end position="60"/>
    </location>
</feature>
<comment type="caution">
    <text evidence="12">The sequence shown here is derived from an EMBL/GenBank/DDBJ whole genome shotgun (WGS) entry which is preliminary data.</text>
</comment>
<evidence type="ECO:0000256" key="2">
    <source>
        <dbReference type="ARBA" id="ARBA00022448"/>
    </source>
</evidence>
<evidence type="ECO:0000313" key="13">
    <source>
        <dbReference type="Proteomes" id="UP001597211"/>
    </source>
</evidence>
<keyword evidence="4 10" id="KW-0812">Transmembrane</keyword>
<dbReference type="Gene3D" id="1.10.3720.10">
    <property type="entry name" value="MetI-like"/>
    <property type="match status" value="1"/>
</dbReference>
<gene>
    <name evidence="12" type="ORF">ACFQ2Z_07360</name>
</gene>
<reference evidence="13" key="1">
    <citation type="journal article" date="2019" name="Int. J. Syst. Evol. Microbiol.">
        <title>The Global Catalogue of Microorganisms (GCM) 10K type strain sequencing project: providing services to taxonomists for standard genome sequencing and annotation.</title>
        <authorList>
            <consortium name="The Broad Institute Genomics Platform"/>
            <consortium name="The Broad Institute Genome Sequencing Center for Infectious Disease"/>
            <person name="Wu L."/>
            <person name="Ma J."/>
        </authorList>
    </citation>
    <scope>NUCLEOTIDE SEQUENCE [LARGE SCALE GENOMIC DNA]</scope>
    <source>
        <strain evidence="13">CCUG 48216</strain>
    </source>
</reference>
<accession>A0ABW3SA58</accession>
<keyword evidence="5" id="KW-0571">Peptide transport</keyword>
<dbReference type="Proteomes" id="UP001597211">
    <property type="component" value="Unassembled WGS sequence"/>
</dbReference>
<feature type="domain" description="ABC transmembrane type-1" evidence="11">
    <location>
        <begin position="99"/>
        <end position="288"/>
    </location>
</feature>
<keyword evidence="8 10" id="KW-0472">Membrane</keyword>
<dbReference type="EMBL" id="JBHTKZ010000009">
    <property type="protein sequence ID" value="MFD1181171.1"/>
    <property type="molecule type" value="Genomic_DNA"/>
</dbReference>
<evidence type="ECO:0000313" key="12">
    <source>
        <dbReference type="EMBL" id="MFD1181171.1"/>
    </source>
</evidence>
<sequence>MARTVTGTHSDVVLKKEKSNLRRSEFYQGWKRFKKHRLAVIGLVWVIIFCLAGIIGPWVAPYDYRTGDFLAINQGPSWQHIFGTDNVGHDMFSQILYSIRSALIIAVGATLVSFLIGVVLGLWAGLRGGIVDMIVMRAVDFMMTLPGFLFALILVILLGRGYWSLILAIGIPGWAGYARLIRSLVLGMRNSEMVEAATALGASQAHIARRYMFPNVIGSMGVSLAFGIPGDLTQIAGLSIFGMGLQPPIPSFGNMIAQASENILGFPWLLYFPAGIFAITLLSFLFVADGLQEAFSPKGGQ</sequence>
<feature type="transmembrane region" description="Helical" evidence="10">
    <location>
        <begin position="162"/>
        <end position="181"/>
    </location>
</feature>
<dbReference type="InterPro" id="IPR025966">
    <property type="entry name" value="OppC_N"/>
</dbReference>
<feature type="transmembrane region" description="Helical" evidence="10">
    <location>
        <begin position="138"/>
        <end position="156"/>
    </location>
</feature>
<dbReference type="RefSeq" id="WP_240268563.1">
    <property type="nucleotide sequence ID" value="NZ_JAKSXN010000013.1"/>
</dbReference>
<evidence type="ECO:0000256" key="1">
    <source>
        <dbReference type="ARBA" id="ARBA00004651"/>
    </source>
</evidence>
<organism evidence="12 13">
    <name type="scientific">Paenibacillus timonensis</name>
    <dbReference type="NCBI Taxonomy" id="225915"/>
    <lineage>
        <taxon>Bacteria</taxon>
        <taxon>Bacillati</taxon>
        <taxon>Bacillota</taxon>
        <taxon>Bacilli</taxon>
        <taxon>Bacillales</taxon>
        <taxon>Paenibacillaceae</taxon>
        <taxon>Paenibacillus</taxon>
    </lineage>
</organism>
<protein>
    <submittedName>
        <fullName evidence="12">ABC transporter permease</fullName>
    </submittedName>
</protein>
<feature type="transmembrane region" description="Helical" evidence="10">
    <location>
        <begin position="216"/>
        <end position="245"/>
    </location>
</feature>
<name>A0ABW3SA58_9BACL</name>
<proteinExistence type="inferred from homology"/>
<dbReference type="Pfam" id="PF12911">
    <property type="entry name" value="OppC_N"/>
    <property type="match status" value="1"/>
</dbReference>
<evidence type="ECO:0000256" key="5">
    <source>
        <dbReference type="ARBA" id="ARBA00022856"/>
    </source>
</evidence>
<evidence type="ECO:0000256" key="10">
    <source>
        <dbReference type="RuleBase" id="RU363032"/>
    </source>
</evidence>
<dbReference type="CDD" id="cd06261">
    <property type="entry name" value="TM_PBP2"/>
    <property type="match status" value="1"/>
</dbReference>
<dbReference type="PROSITE" id="PS50928">
    <property type="entry name" value="ABC_TM1"/>
    <property type="match status" value="1"/>
</dbReference>
<evidence type="ECO:0000256" key="8">
    <source>
        <dbReference type="ARBA" id="ARBA00023136"/>
    </source>
</evidence>
<dbReference type="PANTHER" id="PTHR43386:SF24">
    <property type="entry name" value="OLIGOPEPTIDE TRANSPORT SYSTEM PERMEASE PROTEIN AMID"/>
    <property type="match status" value="1"/>
</dbReference>
<evidence type="ECO:0000256" key="7">
    <source>
        <dbReference type="ARBA" id="ARBA00022989"/>
    </source>
</evidence>
<keyword evidence="2 10" id="KW-0813">Transport</keyword>
<dbReference type="InterPro" id="IPR000515">
    <property type="entry name" value="MetI-like"/>
</dbReference>
<evidence type="ECO:0000256" key="6">
    <source>
        <dbReference type="ARBA" id="ARBA00022927"/>
    </source>
</evidence>
<keyword evidence="6" id="KW-0653">Protein transport</keyword>
<comment type="similarity">
    <text evidence="9">Belongs to the binding-protein-dependent transport system permease family. OppBC subfamily.</text>
</comment>